<feature type="signal peptide" evidence="1">
    <location>
        <begin position="1"/>
        <end position="22"/>
    </location>
</feature>
<dbReference type="EMBL" id="CAXKWB010016199">
    <property type="protein sequence ID" value="CAL4115726.1"/>
    <property type="molecule type" value="Genomic_DNA"/>
</dbReference>
<gene>
    <name evidence="3" type="ORF">MNOR_LOCUS20728</name>
</gene>
<dbReference type="SUPFAM" id="SSF48726">
    <property type="entry name" value="Immunoglobulin"/>
    <property type="match status" value="1"/>
</dbReference>
<comment type="caution">
    <text evidence="3">The sequence shown here is derived from an EMBL/GenBank/DDBJ whole genome shotgun (WGS) entry which is preliminary data.</text>
</comment>
<reference evidence="3 4" key="1">
    <citation type="submission" date="2024-05" db="EMBL/GenBank/DDBJ databases">
        <authorList>
            <person name="Wallberg A."/>
        </authorList>
    </citation>
    <scope>NUCLEOTIDE SEQUENCE [LARGE SCALE GENOMIC DNA]</scope>
</reference>
<dbReference type="InterPro" id="IPR007110">
    <property type="entry name" value="Ig-like_dom"/>
</dbReference>
<dbReference type="InterPro" id="IPR013783">
    <property type="entry name" value="Ig-like_fold"/>
</dbReference>
<evidence type="ECO:0000259" key="2">
    <source>
        <dbReference type="PROSITE" id="PS50835"/>
    </source>
</evidence>
<name>A0AAV2R963_MEGNR</name>
<organism evidence="3 4">
    <name type="scientific">Meganyctiphanes norvegica</name>
    <name type="common">Northern krill</name>
    <name type="synonym">Thysanopoda norvegica</name>
    <dbReference type="NCBI Taxonomy" id="48144"/>
    <lineage>
        <taxon>Eukaryota</taxon>
        <taxon>Metazoa</taxon>
        <taxon>Ecdysozoa</taxon>
        <taxon>Arthropoda</taxon>
        <taxon>Crustacea</taxon>
        <taxon>Multicrustacea</taxon>
        <taxon>Malacostraca</taxon>
        <taxon>Eumalacostraca</taxon>
        <taxon>Eucarida</taxon>
        <taxon>Euphausiacea</taxon>
        <taxon>Euphausiidae</taxon>
        <taxon>Meganyctiphanes</taxon>
    </lineage>
</organism>
<feature type="domain" description="Ig-like" evidence="2">
    <location>
        <begin position="24"/>
        <end position="134"/>
    </location>
</feature>
<protein>
    <recommendedName>
        <fullName evidence="2">Ig-like domain-containing protein</fullName>
    </recommendedName>
</protein>
<proteinExistence type="predicted"/>
<keyword evidence="4" id="KW-1185">Reference proteome</keyword>
<feature type="chain" id="PRO_5043348780" description="Ig-like domain-containing protein" evidence="1">
    <location>
        <begin position="23"/>
        <end position="137"/>
    </location>
</feature>
<dbReference type="InterPro" id="IPR036179">
    <property type="entry name" value="Ig-like_dom_sf"/>
</dbReference>
<evidence type="ECO:0000256" key="1">
    <source>
        <dbReference type="SAM" id="SignalP"/>
    </source>
</evidence>
<dbReference type="AlphaFoldDB" id="A0AAV2R963"/>
<dbReference type="Gene3D" id="2.60.40.10">
    <property type="entry name" value="Immunoglobulins"/>
    <property type="match status" value="1"/>
</dbReference>
<evidence type="ECO:0000313" key="4">
    <source>
        <dbReference type="Proteomes" id="UP001497623"/>
    </source>
</evidence>
<dbReference type="PROSITE" id="PS50835">
    <property type="entry name" value="IG_LIKE"/>
    <property type="match status" value="1"/>
</dbReference>
<evidence type="ECO:0000313" key="3">
    <source>
        <dbReference type="EMBL" id="CAL4115726.1"/>
    </source>
</evidence>
<dbReference type="Proteomes" id="UP001497623">
    <property type="component" value="Unassembled WGS sequence"/>
</dbReference>
<sequence length="137" mass="15283">MASITLARTLTVIPVMISIVFCLPVSDISIEDRALIINGTSSSVGYKAEAFVYCRVDTHDKANIHKYEIHWLDQNNVKVTNWSEDKHVFIVGNGLHIPESYLVFHNFNSPDAGVYTCQLRKEGVLIASSTITITQTD</sequence>
<keyword evidence="1" id="KW-0732">Signal</keyword>
<dbReference type="CDD" id="cd00096">
    <property type="entry name" value="Ig"/>
    <property type="match status" value="1"/>
</dbReference>
<accession>A0AAV2R963</accession>